<dbReference type="Proteomes" id="UP001396898">
    <property type="component" value="Unassembled WGS sequence"/>
</dbReference>
<reference evidence="2 3" key="1">
    <citation type="submission" date="2023-01" db="EMBL/GenBank/DDBJ databases">
        <title>Analysis of 21 Apiospora genomes using comparative genomics revels a genus with tremendous synthesis potential of carbohydrate active enzymes and secondary metabolites.</title>
        <authorList>
            <person name="Sorensen T."/>
        </authorList>
    </citation>
    <scope>NUCLEOTIDE SEQUENCE [LARGE SCALE GENOMIC DNA]</scope>
    <source>
        <strain evidence="2 3">CBS 20057</strain>
    </source>
</reference>
<evidence type="ECO:0000313" key="2">
    <source>
        <dbReference type="EMBL" id="KAK8023324.1"/>
    </source>
</evidence>
<accession>A0ABR1RZH1</accession>
<organism evidence="2 3">
    <name type="scientific">Apiospora marii</name>
    <dbReference type="NCBI Taxonomy" id="335849"/>
    <lineage>
        <taxon>Eukaryota</taxon>
        <taxon>Fungi</taxon>
        <taxon>Dikarya</taxon>
        <taxon>Ascomycota</taxon>
        <taxon>Pezizomycotina</taxon>
        <taxon>Sordariomycetes</taxon>
        <taxon>Xylariomycetidae</taxon>
        <taxon>Amphisphaeriales</taxon>
        <taxon>Apiosporaceae</taxon>
        <taxon>Apiospora</taxon>
    </lineage>
</organism>
<feature type="compositionally biased region" description="Basic and acidic residues" evidence="1">
    <location>
        <begin position="298"/>
        <end position="310"/>
    </location>
</feature>
<evidence type="ECO:0000313" key="3">
    <source>
        <dbReference type="Proteomes" id="UP001396898"/>
    </source>
</evidence>
<evidence type="ECO:0000256" key="1">
    <source>
        <dbReference type="SAM" id="MobiDB-lite"/>
    </source>
</evidence>
<name>A0ABR1RZH1_9PEZI</name>
<proteinExistence type="predicted"/>
<sequence>MDGFFNDACTTAMSRVHALGPPKTRDTIAVRETITAFLHSSYSAGLSPNIDSISSESLYRMAAFHISVARPLAYLYARWALANLADAAASSSAGPSHATSGQIGQSDLNLSRSEEVRIYRAIYRHETFYHLFGQKEGRNDSAFHVTEVLSLFFHKFEPWESEAIWCINVFLKHAYSSIFETIRQDGAQSMYEHVSPWPEWKETYEGAKDPAFKQFLQDTIALGLQTSARLLQLTDPAELRSTAQELLEPSKKQHAPAPARAAVEAPYTPAYMPFVLSQSCPYALRGLRLLDPDEEDDRDPRDEAEARRDPIAFLGDDDDDAAAEAPPIAWVRLWSGRYSHLYGENVPPTVQRWGYVMWDARRWDGLGALGLVARQWQAAPAVGNWIETMYHWSPTEDGDCP</sequence>
<keyword evidence="3" id="KW-1185">Reference proteome</keyword>
<protein>
    <submittedName>
        <fullName evidence="2">Uncharacterized protein</fullName>
    </submittedName>
</protein>
<comment type="caution">
    <text evidence="2">The sequence shown here is derived from an EMBL/GenBank/DDBJ whole genome shotgun (WGS) entry which is preliminary data.</text>
</comment>
<feature type="region of interest" description="Disordered" evidence="1">
    <location>
        <begin position="292"/>
        <end position="318"/>
    </location>
</feature>
<gene>
    <name evidence="2" type="ORF">PG991_006563</name>
</gene>
<dbReference type="EMBL" id="JAQQWI010000008">
    <property type="protein sequence ID" value="KAK8023324.1"/>
    <property type="molecule type" value="Genomic_DNA"/>
</dbReference>